<protein>
    <recommendedName>
        <fullName evidence="2">aminomethyltransferase</fullName>
        <ecNumber evidence="2">2.1.2.10</ecNumber>
    </recommendedName>
    <alternativeName>
        <fullName evidence="5">Glycine cleavage system T protein</fullName>
    </alternativeName>
</protein>
<keyword evidence="11" id="KW-1185">Reference proteome</keyword>
<dbReference type="GO" id="GO:0008483">
    <property type="term" value="F:transaminase activity"/>
    <property type="evidence" value="ECO:0007669"/>
    <property type="project" value="UniProtKB-KW"/>
</dbReference>
<evidence type="ECO:0000256" key="1">
    <source>
        <dbReference type="ARBA" id="ARBA00008609"/>
    </source>
</evidence>
<gene>
    <name evidence="10" type="primary">gcvT</name>
    <name evidence="10" type="ORF">H2509_14830</name>
</gene>
<dbReference type="InterPro" id="IPR006223">
    <property type="entry name" value="GcvT"/>
</dbReference>
<evidence type="ECO:0000256" key="7">
    <source>
        <dbReference type="PIRSR" id="PIRSR006487-1"/>
    </source>
</evidence>
<dbReference type="Pfam" id="PF08669">
    <property type="entry name" value="GCV_T_C"/>
    <property type="match status" value="1"/>
</dbReference>
<keyword evidence="3" id="KW-0032">Aminotransferase</keyword>
<dbReference type="GO" id="GO:0006546">
    <property type="term" value="P:glycine catabolic process"/>
    <property type="evidence" value="ECO:0007669"/>
    <property type="project" value="InterPro"/>
</dbReference>
<accession>A0A839AHL6</accession>
<comment type="catalytic activity">
    <reaction evidence="6">
        <text>N(6)-[(R)-S(8)-aminomethyldihydrolipoyl]-L-lysyl-[protein] + (6S)-5,6,7,8-tetrahydrofolate = N(6)-[(R)-dihydrolipoyl]-L-lysyl-[protein] + (6R)-5,10-methylene-5,6,7,8-tetrahydrofolate + NH4(+)</text>
        <dbReference type="Rhea" id="RHEA:16945"/>
        <dbReference type="Rhea" id="RHEA-COMP:10475"/>
        <dbReference type="Rhea" id="RHEA-COMP:10492"/>
        <dbReference type="ChEBI" id="CHEBI:15636"/>
        <dbReference type="ChEBI" id="CHEBI:28938"/>
        <dbReference type="ChEBI" id="CHEBI:57453"/>
        <dbReference type="ChEBI" id="CHEBI:83100"/>
        <dbReference type="ChEBI" id="CHEBI:83143"/>
        <dbReference type="EC" id="2.1.2.10"/>
    </reaction>
</comment>
<evidence type="ECO:0000259" key="8">
    <source>
        <dbReference type="Pfam" id="PF01571"/>
    </source>
</evidence>
<dbReference type="InterPro" id="IPR013977">
    <property type="entry name" value="GcvT_C"/>
</dbReference>
<dbReference type="RefSeq" id="WP_182166609.1">
    <property type="nucleotide sequence ID" value="NZ_JACFXV010000062.1"/>
</dbReference>
<evidence type="ECO:0000313" key="10">
    <source>
        <dbReference type="EMBL" id="MBA5778402.1"/>
    </source>
</evidence>
<dbReference type="SUPFAM" id="SSF101790">
    <property type="entry name" value="Aminomethyltransferase beta-barrel domain"/>
    <property type="match status" value="1"/>
</dbReference>
<dbReference type="PANTHER" id="PTHR43757">
    <property type="entry name" value="AMINOMETHYLTRANSFERASE"/>
    <property type="match status" value="1"/>
</dbReference>
<keyword evidence="10" id="KW-0489">Methyltransferase</keyword>
<dbReference type="InterPro" id="IPR028896">
    <property type="entry name" value="GcvT/YgfZ/DmdA"/>
</dbReference>
<dbReference type="Proteomes" id="UP000541109">
    <property type="component" value="Unassembled WGS sequence"/>
</dbReference>
<dbReference type="AlphaFoldDB" id="A0A839AHL6"/>
<comment type="similarity">
    <text evidence="1">Belongs to the GcvT family.</text>
</comment>
<dbReference type="EMBL" id="JACFXV010000062">
    <property type="protein sequence ID" value="MBA5778402.1"/>
    <property type="molecule type" value="Genomic_DNA"/>
</dbReference>
<dbReference type="Gene3D" id="3.30.70.1400">
    <property type="entry name" value="Aminomethyltransferase beta-barrel domains"/>
    <property type="match status" value="1"/>
</dbReference>
<dbReference type="InterPro" id="IPR006222">
    <property type="entry name" value="GCVT_N"/>
</dbReference>
<dbReference type="InterPro" id="IPR027266">
    <property type="entry name" value="TrmE/GcvT-like"/>
</dbReference>
<sequence length="382" mass="40683">MSDAADGPLLDTPLSDLHRELGARMVPFAGYAMPVQYPAGIIAEHNWTRESAGLFDVSHMGQAFLVGPDHETTARALERMVPSDIVGLKPGRQRYSVLLNEAGGIIDDLMVTRSISPDDDGRLFLVVNASRKAVDYDVIRAGLPADVRLDPVEDRALVALQGPKAAEVMALHAPAAADLDFMTAASMEFDGIDCHVSRSGYSGEDGYEISVKAGAAEALVKALLADERVKPVGLGARDSLRLEAGLCLYGHDIDETTSPVEGAIAFVLQKRRREAADFPGAARILSEFGGNVSRLRVGLKLEGRAPAREGAEIRNESGETVGVVTSGGFAPTLGAPIAMGYMAKDFATPGTKLEIVVRGKGLAATVAELPFVQQRYYRKPKS</sequence>
<keyword evidence="4 10" id="KW-0808">Transferase</keyword>
<evidence type="ECO:0000256" key="5">
    <source>
        <dbReference type="ARBA" id="ARBA00031395"/>
    </source>
</evidence>
<feature type="domain" description="GCVT N-terminal" evidence="8">
    <location>
        <begin position="15"/>
        <end position="270"/>
    </location>
</feature>
<evidence type="ECO:0000259" key="9">
    <source>
        <dbReference type="Pfam" id="PF08669"/>
    </source>
</evidence>
<evidence type="ECO:0000313" key="11">
    <source>
        <dbReference type="Proteomes" id="UP000541109"/>
    </source>
</evidence>
<name>A0A839AHL6_9HYPH</name>
<dbReference type="PIRSF" id="PIRSF006487">
    <property type="entry name" value="GcvT"/>
    <property type="match status" value="1"/>
</dbReference>
<feature type="domain" description="Aminomethyltransferase C-terminal" evidence="9">
    <location>
        <begin position="295"/>
        <end position="372"/>
    </location>
</feature>
<dbReference type="Gene3D" id="3.30.1360.120">
    <property type="entry name" value="Probable tRNA modification gtpase trme, domain 1"/>
    <property type="match status" value="1"/>
</dbReference>
<dbReference type="GO" id="GO:0005960">
    <property type="term" value="C:glycine cleavage complex"/>
    <property type="evidence" value="ECO:0007669"/>
    <property type="project" value="InterPro"/>
</dbReference>
<reference evidence="10 11" key="1">
    <citation type="submission" date="2020-07" db="EMBL/GenBank/DDBJ databases">
        <title>Stappia sp., F7233, whole genome shotgun sequencing project.</title>
        <authorList>
            <person name="Jiang S."/>
            <person name="Liu Z.W."/>
            <person name="Du Z.J."/>
        </authorList>
    </citation>
    <scope>NUCLEOTIDE SEQUENCE [LARGE SCALE GENOMIC DNA]</scope>
    <source>
        <strain evidence="10 11">F7233</strain>
    </source>
</reference>
<evidence type="ECO:0000256" key="3">
    <source>
        <dbReference type="ARBA" id="ARBA00022576"/>
    </source>
</evidence>
<organism evidence="10 11">
    <name type="scientific">Stappia albiluteola</name>
    <dbReference type="NCBI Taxonomy" id="2758565"/>
    <lineage>
        <taxon>Bacteria</taxon>
        <taxon>Pseudomonadati</taxon>
        <taxon>Pseudomonadota</taxon>
        <taxon>Alphaproteobacteria</taxon>
        <taxon>Hyphomicrobiales</taxon>
        <taxon>Stappiaceae</taxon>
        <taxon>Stappia</taxon>
    </lineage>
</organism>
<comment type="caution">
    <text evidence="10">The sequence shown here is derived from an EMBL/GenBank/DDBJ whole genome shotgun (WGS) entry which is preliminary data.</text>
</comment>
<dbReference type="SUPFAM" id="SSF103025">
    <property type="entry name" value="Folate-binding domain"/>
    <property type="match status" value="1"/>
</dbReference>
<dbReference type="PANTHER" id="PTHR43757:SF2">
    <property type="entry name" value="AMINOMETHYLTRANSFERASE, MITOCHONDRIAL"/>
    <property type="match status" value="1"/>
</dbReference>
<dbReference type="NCBIfam" id="NF010093">
    <property type="entry name" value="PRK13579.1"/>
    <property type="match status" value="1"/>
</dbReference>
<feature type="binding site" evidence="7">
    <location>
        <position position="208"/>
    </location>
    <ligand>
        <name>substrate</name>
    </ligand>
</feature>
<dbReference type="EC" id="2.1.2.10" evidence="2"/>
<dbReference type="InterPro" id="IPR029043">
    <property type="entry name" value="GcvT/YgfZ_C"/>
</dbReference>
<evidence type="ECO:0000256" key="6">
    <source>
        <dbReference type="ARBA" id="ARBA00047665"/>
    </source>
</evidence>
<dbReference type="NCBIfam" id="NF001567">
    <property type="entry name" value="PRK00389.1"/>
    <property type="match status" value="1"/>
</dbReference>
<dbReference type="Pfam" id="PF01571">
    <property type="entry name" value="GCV_T"/>
    <property type="match status" value="1"/>
</dbReference>
<evidence type="ECO:0000256" key="2">
    <source>
        <dbReference type="ARBA" id="ARBA00012616"/>
    </source>
</evidence>
<proteinExistence type="inferred from homology"/>
<dbReference type="Gene3D" id="2.40.30.110">
    <property type="entry name" value="Aminomethyltransferase beta-barrel domains"/>
    <property type="match status" value="1"/>
</dbReference>
<dbReference type="GO" id="GO:0004047">
    <property type="term" value="F:aminomethyltransferase activity"/>
    <property type="evidence" value="ECO:0007669"/>
    <property type="project" value="UniProtKB-EC"/>
</dbReference>
<evidence type="ECO:0000256" key="4">
    <source>
        <dbReference type="ARBA" id="ARBA00022679"/>
    </source>
</evidence>
<dbReference type="GO" id="GO:0032259">
    <property type="term" value="P:methylation"/>
    <property type="evidence" value="ECO:0007669"/>
    <property type="project" value="UniProtKB-KW"/>
</dbReference>
<dbReference type="NCBIfam" id="TIGR00528">
    <property type="entry name" value="gcvT"/>
    <property type="match status" value="1"/>
</dbReference>
<dbReference type="Gene3D" id="4.10.1250.10">
    <property type="entry name" value="Aminomethyltransferase fragment"/>
    <property type="match status" value="1"/>
</dbReference>
<dbReference type="GO" id="GO:0008168">
    <property type="term" value="F:methyltransferase activity"/>
    <property type="evidence" value="ECO:0007669"/>
    <property type="project" value="UniProtKB-KW"/>
</dbReference>